<accession>A0A3P3VLW4</accession>
<proteinExistence type="predicted"/>
<dbReference type="Proteomes" id="UP000280792">
    <property type="component" value="Unassembled WGS sequence"/>
</dbReference>
<dbReference type="EMBL" id="QWEZ01000001">
    <property type="protein sequence ID" value="RRJ83761.1"/>
    <property type="molecule type" value="Genomic_DNA"/>
</dbReference>
<protein>
    <submittedName>
        <fullName evidence="2">Uncharacterized protein</fullName>
    </submittedName>
</protein>
<evidence type="ECO:0000313" key="2">
    <source>
        <dbReference type="EMBL" id="RRJ83761.1"/>
    </source>
</evidence>
<keyword evidence="1" id="KW-0812">Transmembrane</keyword>
<reference evidence="2 3" key="1">
    <citation type="submission" date="2018-08" db="EMBL/GenBank/DDBJ databases">
        <authorList>
            <person name="Khan S.A."/>
        </authorList>
    </citation>
    <scope>NUCLEOTIDE SEQUENCE [LARGE SCALE GENOMIC DNA]</scope>
    <source>
        <strain evidence="2 3">GTF-13</strain>
    </source>
</reference>
<feature type="transmembrane region" description="Helical" evidence="1">
    <location>
        <begin position="89"/>
        <end position="109"/>
    </location>
</feature>
<feature type="transmembrane region" description="Helical" evidence="1">
    <location>
        <begin position="58"/>
        <end position="80"/>
    </location>
</feature>
<sequence length="149" mass="15321">MTPRRRSLLAFVAAALCAIVLASVSHSQFVLNRLANLGVVIPADVRALVSLDDLLGLLPSYGVVITLGLGLAFALTAWLLRRGLGTPALLYPLAGAVAFAAMLLLMHPILEITLIAGARSAGGFIGQCLAGAVAGGLFAALNRAPNRKP</sequence>
<organism evidence="2 3">
    <name type="scientific">Aestuariirhabdus litorea</name>
    <dbReference type="NCBI Taxonomy" id="2528527"/>
    <lineage>
        <taxon>Bacteria</taxon>
        <taxon>Pseudomonadati</taxon>
        <taxon>Pseudomonadota</taxon>
        <taxon>Gammaproteobacteria</taxon>
        <taxon>Oceanospirillales</taxon>
        <taxon>Aestuariirhabdaceae</taxon>
        <taxon>Aestuariirhabdus</taxon>
    </lineage>
</organism>
<keyword evidence="3" id="KW-1185">Reference proteome</keyword>
<feature type="transmembrane region" description="Helical" evidence="1">
    <location>
        <begin position="121"/>
        <end position="141"/>
    </location>
</feature>
<evidence type="ECO:0000313" key="3">
    <source>
        <dbReference type="Proteomes" id="UP000280792"/>
    </source>
</evidence>
<keyword evidence="1" id="KW-1133">Transmembrane helix</keyword>
<dbReference type="RefSeq" id="WP_125014041.1">
    <property type="nucleotide sequence ID" value="NZ_QWEZ01000001.1"/>
</dbReference>
<dbReference type="AlphaFoldDB" id="A0A3P3VLW4"/>
<evidence type="ECO:0000256" key="1">
    <source>
        <dbReference type="SAM" id="Phobius"/>
    </source>
</evidence>
<keyword evidence="1" id="KW-0472">Membrane</keyword>
<reference evidence="2 3" key="2">
    <citation type="submission" date="2018-12" db="EMBL/GenBank/DDBJ databases">
        <title>Simiduia agarivorans gen. nov., sp. nov., a marine, agarolytic bacterium isolated from shallow coastal water from Keelung, Taiwan.</title>
        <authorList>
            <person name="Shieh W.Y."/>
        </authorList>
    </citation>
    <scope>NUCLEOTIDE SEQUENCE [LARGE SCALE GENOMIC DNA]</scope>
    <source>
        <strain evidence="2 3">GTF-13</strain>
    </source>
</reference>
<gene>
    <name evidence="2" type="ORF">D0544_01170</name>
</gene>
<comment type="caution">
    <text evidence="2">The sequence shown here is derived from an EMBL/GenBank/DDBJ whole genome shotgun (WGS) entry which is preliminary data.</text>
</comment>
<name>A0A3P3VLW4_9GAMM</name>